<dbReference type="Proteomes" id="UP001470230">
    <property type="component" value="Unassembled WGS sequence"/>
</dbReference>
<gene>
    <name evidence="1" type="ORF">M9Y10_036694</name>
</gene>
<reference evidence="1 2" key="1">
    <citation type="submission" date="2024-04" db="EMBL/GenBank/DDBJ databases">
        <title>Tritrichomonas musculus Genome.</title>
        <authorList>
            <person name="Alves-Ferreira E."/>
            <person name="Grigg M."/>
            <person name="Lorenzi H."/>
            <person name="Galac M."/>
        </authorList>
    </citation>
    <scope>NUCLEOTIDE SEQUENCE [LARGE SCALE GENOMIC DNA]</scope>
    <source>
        <strain evidence="1 2">EAF2021</strain>
    </source>
</reference>
<name>A0ABR2GTJ0_9EUKA</name>
<sequence length="152" mass="18203">MEQVYPGKQILPIFYEIRFNSPLDMVEIQKLLKLNLLFTDILVDNQIIGDDFHIDKNSHRIILAPKYPFRYVDYEDWIADFKRIPPLIIEIEKRVKGEVFGITVKKQDFGTYYLTYNGFKIKEEKNKEFVIGEMDKIQDFLDLFQDLRISMK</sequence>
<organism evidence="1 2">
    <name type="scientific">Tritrichomonas musculus</name>
    <dbReference type="NCBI Taxonomy" id="1915356"/>
    <lineage>
        <taxon>Eukaryota</taxon>
        <taxon>Metamonada</taxon>
        <taxon>Parabasalia</taxon>
        <taxon>Tritrichomonadida</taxon>
        <taxon>Tritrichomonadidae</taxon>
        <taxon>Tritrichomonas</taxon>
    </lineage>
</organism>
<protein>
    <submittedName>
        <fullName evidence="1">Uncharacterized protein</fullName>
    </submittedName>
</protein>
<evidence type="ECO:0000313" key="1">
    <source>
        <dbReference type="EMBL" id="KAK8837264.1"/>
    </source>
</evidence>
<comment type="caution">
    <text evidence="1">The sequence shown here is derived from an EMBL/GenBank/DDBJ whole genome shotgun (WGS) entry which is preliminary data.</text>
</comment>
<proteinExistence type="predicted"/>
<dbReference type="EMBL" id="JAPFFF010000060">
    <property type="protein sequence ID" value="KAK8837264.1"/>
    <property type="molecule type" value="Genomic_DNA"/>
</dbReference>
<evidence type="ECO:0000313" key="2">
    <source>
        <dbReference type="Proteomes" id="UP001470230"/>
    </source>
</evidence>
<accession>A0ABR2GTJ0</accession>
<keyword evidence="2" id="KW-1185">Reference proteome</keyword>